<dbReference type="PANTHER" id="PTHR30193">
    <property type="entry name" value="ABC TRANSPORTER PERMEASE PROTEIN"/>
    <property type="match status" value="1"/>
</dbReference>
<evidence type="ECO:0000256" key="4">
    <source>
        <dbReference type="ARBA" id="ARBA00022692"/>
    </source>
</evidence>
<dbReference type="InterPro" id="IPR035906">
    <property type="entry name" value="MetI-like_sf"/>
</dbReference>
<feature type="transmembrane region" description="Helical" evidence="7">
    <location>
        <begin position="262"/>
        <end position="284"/>
    </location>
</feature>
<gene>
    <name evidence="9" type="ORF">ACFFTL_27700</name>
</gene>
<evidence type="ECO:0000256" key="6">
    <source>
        <dbReference type="ARBA" id="ARBA00023136"/>
    </source>
</evidence>
<evidence type="ECO:0000256" key="2">
    <source>
        <dbReference type="ARBA" id="ARBA00022448"/>
    </source>
</evidence>
<feature type="transmembrane region" description="Helical" evidence="7">
    <location>
        <begin position="216"/>
        <end position="237"/>
    </location>
</feature>
<dbReference type="CDD" id="cd06261">
    <property type="entry name" value="TM_PBP2"/>
    <property type="match status" value="1"/>
</dbReference>
<name>A0ABV5RDM0_9ACTN</name>
<evidence type="ECO:0000313" key="10">
    <source>
        <dbReference type="Proteomes" id="UP001589710"/>
    </source>
</evidence>
<reference evidence="9 10" key="1">
    <citation type="submission" date="2024-09" db="EMBL/GenBank/DDBJ databases">
        <authorList>
            <person name="Sun Q."/>
            <person name="Mori K."/>
        </authorList>
    </citation>
    <scope>NUCLEOTIDE SEQUENCE [LARGE SCALE GENOMIC DNA]</scope>
    <source>
        <strain evidence="9 10">JCM 3331</strain>
    </source>
</reference>
<comment type="similarity">
    <text evidence="7">Belongs to the binding-protein-dependent transport system permease family.</text>
</comment>
<evidence type="ECO:0000256" key="3">
    <source>
        <dbReference type="ARBA" id="ARBA00022475"/>
    </source>
</evidence>
<feature type="transmembrane region" description="Helical" evidence="7">
    <location>
        <begin position="158"/>
        <end position="183"/>
    </location>
</feature>
<evidence type="ECO:0000256" key="1">
    <source>
        <dbReference type="ARBA" id="ARBA00004651"/>
    </source>
</evidence>
<proteinExistence type="inferred from homology"/>
<feature type="transmembrane region" description="Helical" evidence="7">
    <location>
        <begin position="79"/>
        <end position="100"/>
    </location>
</feature>
<feature type="domain" description="ABC transmembrane type-1" evidence="8">
    <location>
        <begin position="75"/>
        <end position="284"/>
    </location>
</feature>
<dbReference type="RefSeq" id="WP_345518659.1">
    <property type="nucleotide sequence ID" value="NZ_BAAAXD010000047.1"/>
</dbReference>
<dbReference type="InterPro" id="IPR051393">
    <property type="entry name" value="ABC_transporter_permease"/>
</dbReference>
<evidence type="ECO:0000259" key="8">
    <source>
        <dbReference type="PROSITE" id="PS50928"/>
    </source>
</evidence>
<feature type="transmembrane region" description="Helical" evidence="7">
    <location>
        <begin position="112"/>
        <end position="133"/>
    </location>
</feature>
<evidence type="ECO:0000256" key="5">
    <source>
        <dbReference type="ARBA" id="ARBA00022989"/>
    </source>
</evidence>
<dbReference type="SUPFAM" id="SSF161098">
    <property type="entry name" value="MetI-like"/>
    <property type="match status" value="1"/>
</dbReference>
<dbReference type="EMBL" id="JBHMCG010000117">
    <property type="protein sequence ID" value="MFB9575968.1"/>
    <property type="molecule type" value="Genomic_DNA"/>
</dbReference>
<keyword evidence="4 7" id="KW-0812">Transmembrane</keyword>
<evidence type="ECO:0000256" key="7">
    <source>
        <dbReference type="RuleBase" id="RU363032"/>
    </source>
</evidence>
<dbReference type="InterPro" id="IPR000515">
    <property type="entry name" value="MetI-like"/>
</dbReference>
<dbReference type="PROSITE" id="PS50928">
    <property type="entry name" value="ABC_TM1"/>
    <property type="match status" value="1"/>
</dbReference>
<feature type="transmembrane region" description="Helical" evidence="7">
    <location>
        <begin position="17"/>
        <end position="41"/>
    </location>
</feature>
<dbReference type="Pfam" id="PF00528">
    <property type="entry name" value="BPD_transp_1"/>
    <property type="match status" value="1"/>
</dbReference>
<dbReference type="PANTHER" id="PTHR30193:SF37">
    <property type="entry name" value="INNER MEMBRANE ABC TRANSPORTER PERMEASE PROTEIN YCJO"/>
    <property type="match status" value="1"/>
</dbReference>
<keyword evidence="5 7" id="KW-1133">Transmembrane helix</keyword>
<organism evidence="9 10">
    <name type="scientific">Streptomyces yanii</name>
    <dbReference type="NCBI Taxonomy" id="78510"/>
    <lineage>
        <taxon>Bacteria</taxon>
        <taxon>Bacillati</taxon>
        <taxon>Actinomycetota</taxon>
        <taxon>Actinomycetes</taxon>
        <taxon>Kitasatosporales</taxon>
        <taxon>Streptomycetaceae</taxon>
        <taxon>Streptomyces</taxon>
    </lineage>
</organism>
<keyword evidence="2 7" id="KW-0813">Transport</keyword>
<evidence type="ECO:0000313" key="9">
    <source>
        <dbReference type="EMBL" id="MFB9575968.1"/>
    </source>
</evidence>
<accession>A0ABV5RDM0</accession>
<dbReference type="Proteomes" id="UP001589710">
    <property type="component" value="Unassembled WGS sequence"/>
</dbReference>
<keyword evidence="10" id="KW-1185">Reference proteome</keyword>
<keyword evidence="3" id="KW-1003">Cell membrane</keyword>
<comment type="caution">
    <text evidence="9">The sequence shown here is derived from an EMBL/GenBank/DDBJ whole genome shotgun (WGS) entry which is preliminary data.</text>
</comment>
<dbReference type="Gene3D" id="1.10.3720.10">
    <property type="entry name" value="MetI-like"/>
    <property type="match status" value="1"/>
</dbReference>
<sequence>MTTPHTSRQGIDRTYRYVYLVPAVLVFTVFFLLPAFFGMYLSLTDASTYVPDTHYVGLANYRTLFGDGSVLWNATRNQFVYAALVTVGKTGLGVAIAFLLNRAFKGSRVLRAVVYLPIMFSTIVVGLLFNYILKADGPVNALLKPFGLAQDWFGSFDLALYSVTAVDTWMGVGWTVVLVLAALQAVPGELIESAQLDGAGPWQVARHIKLPYIRHAINLAVLITFITGMKAFDLIYATTGGGPGTATEVLTSYVYKQLNTGALGYAAAVNVFQFVTITVVALVINRFVRRMEATP</sequence>
<keyword evidence="6 7" id="KW-0472">Membrane</keyword>
<protein>
    <submittedName>
        <fullName evidence="9">Carbohydrate ABC transporter permease</fullName>
    </submittedName>
</protein>
<comment type="subcellular location">
    <subcellularLocation>
        <location evidence="1 7">Cell membrane</location>
        <topology evidence="1 7">Multi-pass membrane protein</topology>
    </subcellularLocation>
</comment>